<organism evidence="3">
    <name type="scientific">Musa acuminata subsp. malaccensis</name>
    <name type="common">Wild banana</name>
    <name type="synonym">Musa malaccensis</name>
    <dbReference type="NCBI Taxonomy" id="214687"/>
    <lineage>
        <taxon>Eukaryota</taxon>
        <taxon>Viridiplantae</taxon>
        <taxon>Streptophyta</taxon>
        <taxon>Embryophyta</taxon>
        <taxon>Tracheophyta</taxon>
        <taxon>Spermatophyta</taxon>
        <taxon>Magnoliopsida</taxon>
        <taxon>Liliopsida</taxon>
        <taxon>Zingiberales</taxon>
        <taxon>Musaceae</taxon>
        <taxon>Musa</taxon>
    </lineage>
</organism>
<dbReference type="PANTHER" id="PTHR36329">
    <property type="entry name" value="TRANSMEMBRANE PROTEIN"/>
    <property type="match status" value="1"/>
</dbReference>
<keyword evidence="2" id="KW-1133">Transmembrane helix</keyword>
<feature type="transmembrane region" description="Helical" evidence="2">
    <location>
        <begin position="61"/>
        <end position="79"/>
    </location>
</feature>
<gene>
    <name evidence="3" type="ORF">GSMUA_120390.1</name>
</gene>
<keyword evidence="2" id="KW-0812">Transmembrane</keyword>
<name>A0A8D7A453_MUSAM</name>
<evidence type="ECO:0000256" key="2">
    <source>
        <dbReference type="SAM" id="Phobius"/>
    </source>
</evidence>
<accession>A0A8D7A453</accession>
<sequence>MGDPSLPPPPNARFLFGSSALDDSYRPLPSLYLAFLAIWAISAFAWTINTWRNRFPQQTSNLQWMLASIPLTKTLQLALSSSFWYSCINLQICSLWMSFGVYVTGILFQTASFVSFMLISHGYCIIYERLSVRERRMTAALSCILYLTLVGYRAAVPYFTAFLLLNYSLSFYIIFRHTSQNLSVLHEQLTFIENEDTHAMHNALRTKYTMLKKFQGAMQFVAVVEAMIYLNVDETLDNYWFRLLVREWAQFCIFLYIGWTFRTQEVSLHFSVMPALKSKMEMIVPPVYSIEMDAADFNDLVSQECHVGVQTCFPSSTNEHFFKPVLIIVQNPRSASRHSTEALTRSTSNSARSTSKCGLVEDRV</sequence>
<feature type="region of interest" description="Disordered" evidence="1">
    <location>
        <begin position="338"/>
        <end position="364"/>
    </location>
</feature>
<feature type="compositionally biased region" description="Low complexity" evidence="1">
    <location>
        <begin position="344"/>
        <end position="355"/>
    </location>
</feature>
<dbReference type="PANTHER" id="PTHR36329:SF1">
    <property type="entry name" value="TRANSMEMBRANE PROTEIN"/>
    <property type="match status" value="1"/>
</dbReference>
<reference evidence="3" key="1">
    <citation type="submission" date="2021-03" db="EMBL/GenBank/DDBJ databases">
        <authorList>
            <consortium name="Genoscope - CEA"/>
            <person name="William W."/>
        </authorList>
    </citation>
    <scope>NUCLEOTIDE SEQUENCE</scope>
    <source>
        <strain evidence="3">Doubled-haploid Pahang</strain>
    </source>
</reference>
<keyword evidence="2" id="KW-0472">Membrane</keyword>
<proteinExistence type="predicted"/>
<feature type="transmembrane region" description="Helical" evidence="2">
    <location>
        <begin position="99"/>
        <end position="124"/>
    </location>
</feature>
<evidence type="ECO:0000313" key="3">
    <source>
        <dbReference type="EMBL" id="CAG1842244.1"/>
    </source>
</evidence>
<evidence type="ECO:0000256" key="1">
    <source>
        <dbReference type="SAM" id="MobiDB-lite"/>
    </source>
</evidence>
<protein>
    <submittedName>
        <fullName evidence="3">(wild Malaysian banana) hypothetical protein</fullName>
    </submittedName>
</protein>
<feature type="transmembrane region" description="Helical" evidence="2">
    <location>
        <begin position="31"/>
        <end position="49"/>
    </location>
</feature>
<dbReference type="AlphaFoldDB" id="A0A8D7A453"/>
<dbReference type="EMBL" id="HG996469">
    <property type="protein sequence ID" value="CAG1842244.1"/>
    <property type="molecule type" value="Genomic_DNA"/>
</dbReference>